<dbReference type="GO" id="GO:0030170">
    <property type="term" value="F:pyridoxal phosphate binding"/>
    <property type="evidence" value="ECO:0007669"/>
    <property type="project" value="InterPro"/>
</dbReference>
<dbReference type="InterPro" id="IPR029066">
    <property type="entry name" value="PLP-binding_barrel"/>
</dbReference>
<organism evidence="3">
    <name type="scientific">mine drainage metagenome</name>
    <dbReference type="NCBI Taxonomy" id="410659"/>
    <lineage>
        <taxon>unclassified sequences</taxon>
        <taxon>metagenomes</taxon>
        <taxon>ecological metagenomes</taxon>
    </lineage>
</organism>
<dbReference type="PANTHER" id="PTHR10146:SF14">
    <property type="entry name" value="PYRIDOXAL PHOSPHATE HOMEOSTASIS PROTEIN"/>
    <property type="match status" value="1"/>
</dbReference>
<accession>T1ALY2</accession>
<gene>
    <name evidence="3" type="ORF">B1B_07586</name>
</gene>
<dbReference type="EMBL" id="AUZY01004831">
    <property type="protein sequence ID" value="EQD61601.1"/>
    <property type="molecule type" value="Genomic_DNA"/>
</dbReference>
<dbReference type="AlphaFoldDB" id="T1ALY2"/>
<dbReference type="HAMAP" id="MF_02087">
    <property type="entry name" value="PLP_homeostasis"/>
    <property type="match status" value="1"/>
</dbReference>
<dbReference type="NCBIfam" id="TIGR00044">
    <property type="entry name" value="YggS family pyridoxal phosphate-dependent enzyme"/>
    <property type="match status" value="1"/>
</dbReference>
<dbReference type="InterPro" id="IPR011078">
    <property type="entry name" value="PyrdxlP_homeostasis"/>
</dbReference>
<feature type="domain" description="Alanine racemase N-terminal" evidence="2">
    <location>
        <begin position="45"/>
        <end position="227"/>
    </location>
</feature>
<dbReference type="SUPFAM" id="SSF51419">
    <property type="entry name" value="PLP-binding barrel"/>
    <property type="match status" value="1"/>
</dbReference>
<sequence length="229" mass="24570">MSAAAPLEERLAWVRAEMAAAAGRSGRDPDEISLLPVTKGQPETAVAAALALGLDDLGENYLQECRSKDLALLARGQARPRWHMLGHLQRNKVRRAAELFSVLETVDSLALARAISASRADQGRLMILCEVDFTGLPGRGGYPPAQLAAELEELQALPGVLMRGLMTVASREEPERCFDACRTLRDHLAEQGGAELPVLSMGMSGDFREAIAAGSTQVRAGTLLFGPRL</sequence>
<comment type="caution">
    <text evidence="3">The sequence shown here is derived from an EMBL/GenBank/DDBJ whole genome shotgun (WGS) entry which is preliminary data.</text>
</comment>
<evidence type="ECO:0000259" key="2">
    <source>
        <dbReference type="Pfam" id="PF01168"/>
    </source>
</evidence>
<dbReference type="PANTHER" id="PTHR10146">
    <property type="entry name" value="PROLINE SYNTHETASE CO-TRANSCRIBED BACTERIAL HOMOLOG PROTEIN"/>
    <property type="match status" value="1"/>
</dbReference>
<proteinExistence type="inferred from homology"/>
<dbReference type="CDD" id="cd00635">
    <property type="entry name" value="PLPDE_III_YBL036c_like"/>
    <property type="match status" value="1"/>
</dbReference>
<keyword evidence="1" id="KW-0663">Pyridoxal phosphate</keyword>
<evidence type="ECO:0000313" key="3">
    <source>
        <dbReference type="EMBL" id="EQD61601.1"/>
    </source>
</evidence>
<reference evidence="3" key="2">
    <citation type="journal article" date="2014" name="ISME J.">
        <title>Microbial stratification in low pH oxic and suboxic macroscopic growths along an acid mine drainage.</title>
        <authorList>
            <person name="Mendez-Garcia C."/>
            <person name="Mesa V."/>
            <person name="Sprenger R.R."/>
            <person name="Richter M."/>
            <person name="Diez M.S."/>
            <person name="Solano J."/>
            <person name="Bargiela R."/>
            <person name="Golyshina O.V."/>
            <person name="Manteca A."/>
            <person name="Ramos J.L."/>
            <person name="Gallego J.R."/>
            <person name="Llorente I."/>
            <person name="Martins Dos Santos V.A."/>
            <person name="Jensen O.N."/>
            <person name="Pelaez A.I."/>
            <person name="Sanchez J."/>
            <person name="Ferrer M."/>
        </authorList>
    </citation>
    <scope>NUCLEOTIDE SEQUENCE</scope>
</reference>
<name>T1ALY2_9ZZZZ</name>
<evidence type="ECO:0000256" key="1">
    <source>
        <dbReference type="ARBA" id="ARBA00022898"/>
    </source>
</evidence>
<dbReference type="Gene3D" id="3.20.20.10">
    <property type="entry name" value="Alanine racemase"/>
    <property type="match status" value="1"/>
</dbReference>
<dbReference type="InterPro" id="IPR001608">
    <property type="entry name" value="Ala_racemase_N"/>
</dbReference>
<reference evidence="3" key="1">
    <citation type="submission" date="2013-08" db="EMBL/GenBank/DDBJ databases">
        <authorList>
            <person name="Mendez C."/>
            <person name="Richter M."/>
            <person name="Ferrer M."/>
            <person name="Sanchez J."/>
        </authorList>
    </citation>
    <scope>NUCLEOTIDE SEQUENCE</scope>
</reference>
<dbReference type="Pfam" id="PF01168">
    <property type="entry name" value="Ala_racemase_N"/>
    <property type="match status" value="1"/>
</dbReference>
<dbReference type="PIRSF" id="PIRSF004848">
    <property type="entry name" value="YBL036c_PLPDEIII"/>
    <property type="match status" value="1"/>
</dbReference>
<protein>
    <submittedName>
        <fullName evidence="3">Putative pyridoxal phosphate-dependent enzyme, YBL036C type</fullName>
    </submittedName>
</protein>